<sequence>MPPKASQEVSTCQTRPSNANAHPGRPVLEAEAEEQLQNAKGKPRTKTSKVANTPYANESPEERNARIQKVAERIAGIEDGMETLEAKMHESKPKPIQPHPCPTGKGNKVSMKDTASEDTLLRDSEIDEADRKSGKEKKQEKTMLLKEAIRNARSGLKAALDACAISNNKDNNVALLTTEKSSLNSFIDGWVNNVPPQADPKSNTTSLKLNTYSASQAASTPPSSVLSTTSTNTSSKTKSAAIDKKQPTKLNIFSESTDDVLMVSNDSLDGSDVLERHPVALQKKGRWAVRKSTVIIPASESDSEPEQITYFAESGGVKHKALDDVADFVDETASEATDDSDILIDDSQEMTGLLSEAIIDSEKKEYAPRKTTSSATPPPSKKLKKERSRASKVTDNDDLMPPPSTQVPAGYYDDVVPPPSTQVLAGYYDDVVPPPAPKSHQMPGRLLHRRSSSPVVNIATTIFPLSCTAYPLYLWDNGGRRRGKDAAAKRPMREGFGCQGQKVTFHNPQYHLPIEVLEASKLPIDHPDFEMAEACPPCQLFTNKLKRKSRNFNEDVPPTDSLGAKCAKIDAGASEGEKSTTDTGSHKNIAFHAREVRECRERDSKQCLASKDGLHAGAFVVERDVVWQAMGPVCHSYSLP</sequence>
<dbReference type="OrthoDB" id="2680326at2759"/>
<feature type="compositionally biased region" description="Low complexity" evidence="1">
    <location>
        <begin position="213"/>
        <end position="239"/>
    </location>
</feature>
<dbReference type="GeneID" id="64705953"/>
<comment type="caution">
    <text evidence="2">The sequence shown here is derived from an EMBL/GenBank/DDBJ whole genome shotgun (WGS) entry which is preliminary data.</text>
</comment>
<proteinExistence type="predicted"/>
<dbReference type="Proteomes" id="UP000823399">
    <property type="component" value="Unassembled WGS sequence"/>
</dbReference>
<dbReference type="AlphaFoldDB" id="A0A9P7EWQ0"/>
<feature type="region of interest" description="Disordered" evidence="1">
    <location>
        <begin position="82"/>
        <end position="141"/>
    </location>
</feature>
<evidence type="ECO:0000313" key="3">
    <source>
        <dbReference type="Proteomes" id="UP000823399"/>
    </source>
</evidence>
<organism evidence="2 3">
    <name type="scientific">Suillus discolor</name>
    <dbReference type="NCBI Taxonomy" id="1912936"/>
    <lineage>
        <taxon>Eukaryota</taxon>
        <taxon>Fungi</taxon>
        <taxon>Dikarya</taxon>
        <taxon>Basidiomycota</taxon>
        <taxon>Agaricomycotina</taxon>
        <taxon>Agaricomycetes</taxon>
        <taxon>Agaricomycetidae</taxon>
        <taxon>Boletales</taxon>
        <taxon>Suillineae</taxon>
        <taxon>Suillaceae</taxon>
        <taxon>Suillus</taxon>
    </lineage>
</organism>
<protein>
    <submittedName>
        <fullName evidence="2">Uncharacterized protein</fullName>
    </submittedName>
</protein>
<evidence type="ECO:0000313" key="2">
    <source>
        <dbReference type="EMBL" id="KAG2093478.1"/>
    </source>
</evidence>
<feature type="region of interest" description="Disordered" evidence="1">
    <location>
        <begin position="1"/>
        <end position="65"/>
    </location>
</feature>
<gene>
    <name evidence="2" type="ORF">F5147DRAFT_820945</name>
</gene>
<dbReference type="RefSeq" id="XP_041287191.1">
    <property type="nucleotide sequence ID" value="XM_041443694.1"/>
</dbReference>
<evidence type="ECO:0000256" key="1">
    <source>
        <dbReference type="SAM" id="MobiDB-lite"/>
    </source>
</evidence>
<feature type="region of interest" description="Disordered" evidence="1">
    <location>
        <begin position="359"/>
        <end position="411"/>
    </location>
</feature>
<reference evidence="2" key="1">
    <citation type="journal article" date="2020" name="New Phytol.">
        <title>Comparative genomics reveals dynamic genome evolution in host specialist ectomycorrhizal fungi.</title>
        <authorList>
            <person name="Lofgren L.A."/>
            <person name="Nguyen N.H."/>
            <person name="Vilgalys R."/>
            <person name="Ruytinx J."/>
            <person name="Liao H.L."/>
            <person name="Branco S."/>
            <person name="Kuo A."/>
            <person name="LaButti K."/>
            <person name="Lipzen A."/>
            <person name="Andreopoulos W."/>
            <person name="Pangilinan J."/>
            <person name="Riley R."/>
            <person name="Hundley H."/>
            <person name="Na H."/>
            <person name="Barry K."/>
            <person name="Grigoriev I.V."/>
            <person name="Stajich J.E."/>
            <person name="Kennedy P.G."/>
        </authorList>
    </citation>
    <scope>NUCLEOTIDE SEQUENCE</scope>
    <source>
        <strain evidence="2">FC423</strain>
    </source>
</reference>
<dbReference type="EMBL" id="JABBWM010000084">
    <property type="protein sequence ID" value="KAG2093478.1"/>
    <property type="molecule type" value="Genomic_DNA"/>
</dbReference>
<name>A0A9P7EWQ0_9AGAM</name>
<accession>A0A9P7EWQ0</accession>
<feature type="compositionally biased region" description="Basic and acidic residues" evidence="1">
    <location>
        <begin position="84"/>
        <end position="93"/>
    </location>
</feature>
<keyword evidence="3" id="KW-1185">Reference proteome</keyword>
<feature type="region of interest" description="Disordered" evidence="1">
    <location>
        <begin position="213"/>
        <end position="242"/>
    </location>
</feature>
<feature type="compositionally biased region" description="Basic and acidic residues" evidence="1">
    <location>
        <begin position="110"/>
        <end position="141"/>
    </location>
</feature>
<feature type="compositionally biased region" description="Polar residues" evidence="1">
    <location>
        <begin position="7"/>
        <end position="20"/>
    </location>
</feature>